<protein>
    <submittedName>
        <fullName evidence="1">Uncharacterized protein</fullName>
    </submittedName>
</protein>
<dbReference type="EMBL" id="KZ825319">
    <property type="protein sequence ID" value="RAH49297.1"/>
    <property type="molecule type" value="Genomic_DNA"/>
</dbReference>
<keyword evidence="2" id="KW-1185">Reference proteome</keyword>
<proteinExistence type="predicted"/>
<evidence type="ECO:0000313" key="2">
    <source>
        <dbReference type="Proteomes" id="UP000249057"/>
    </source>
</evidence>
<reference evidence="1" key="1">
    <citation type="submission" date="2018-02" db="EMBL/GenBank/DDBJ databases">
        <title>The genomes of Aspergillus section Nigri reveals drivers in fungal speciation.</title>
        <authorList>
            <consortium name="DOE Joint Genome Institute"/>
            <person name="Vesth T.C."/>
            <person name="Nybo J."/>
            <person name="Theobald S."/>
            <person name="Brandl J."/>
            <person name="Frisvad J.C."/>
            <person name="Nielsen K.F."/>
            <person name="Lyhne E.K."/>
            <person name="Kogle M.E."/>
            <person name="Kuo A."/>
            <person name="Riley R."/>
            <person name="Clum A."/>
            <person name="Nolan M."/>
            <person name="Lipzen A."/>
            <person name="Salamov A."/>
            <person name="Henrissat B."/>
            <person name="Wiebenga A."/>
            <person name="De vries R.P."/>
            <person name="Grigoriev I.V."/>
            <person name="Mortensen U.H."/>
            <person name="Andersen M.R."/>
            <person name="Baker S.E."/>
        </authorList>
    </citation>
    <scope>NUCLEOTIDE SEQUENCE</scope>
    <source>
        <strain evidence="1">CBS 621.78</strain>
    </source>
</reference>
<gene>
    <name evidence="1" type="ORF">BO95DRAFT_487559</name>
</gene>
<name>A0ACD1GJE7_9EURO</name>
<evidence type="ECO:0000313" key="1">
    <source>
        <dbReference type="EMBL" id="RAH49297.1"/>
    </source>
</evidence>
<sequence length="170" mass="19214">MDARAEHISQPQKGNCNLARQPCQHSAQHPARRPWQIFNPHAQQKSNKKNPQKVKPEGFYSHSDRGNRTPGCRAPRKLRDGDVSHYTISDVAWKEPVQNADMSQVKPPRQKRQNISLPQKKMSSDRGNRTPGCRVRDGDVSHYTISESVAGRLIVTPSQLKPRHDAEAIS</sequence>
<organism evidence="1 2">
    <name type="scientific">Aspergillus brunneoviolaceus CBS 621.78</name>
    <dbReference type="NCBI Taxonomy" id="1450534"/>
    <lineage>
        <taxon>Eukaryota</taxon>
        <taxon>Fungi</taxon>
        <taxon>Dikarya</taxon>
        <taxon>Ascomycota</taxon>
        <taxon>Pezizomycotina</taxon>
        <taxon>Eurotiomycetes</taxon>
        <taxon>Eurotiomycetidae</taxon>
        <taxon>Eurotiales</taxon>
        <taxon>Aspergillaceae</taxon>
        <taxon>Aspergillus</taxon>
        <taxon>Aspergillus subgen. Circumdati</taxon>
    </lineage>
</organism>
<dbReference type="Proteomes" id="UP000249057">
    <property type="component" value="Unassembled WGS sequence"/>
</dbReference>
<accession>A0ACD1GJE7</accession>